<evidence type="ECO:0000256" key="1">
    <source>
        <dbReference type="SAM" id="MobiDB-lite"/>
    </source>
</evidence>
<dbReference type="Proteomes" id="UP000092154">
    <property type="component" value="Unassembled WGS sequence"/>
</dbReference>
<dbReference type="EMBL" id="KV449345">
    <property type="protein sequence ID" value="OAX31564.1"/>
    <property type="molecule type" value="Genomic_DNA"/>
</dbReference>
<dbReference type="InParanoid" id="A0A1B7MG42"/>
<evidence type="ECO:0000256" key="2">
    <source>
        <dbReference type="SAM" id="Phobius"/>
    </source>
</evidence>
<sequence>MSSSPVACAPVTSNLDTSYGAILGGVCLGFMFYGANCLQIFVYLVNYPKDRIALKVMVAALWASDTAHQILGTIGIWQYLITNYGNYVFLEETHVPLLLALVFSAIVSTIAQLFLTHKIWQLSGGTWIFPAFLVPAALSQLALTCYYVYRAVTDLTVTNLSNLDSYATAVNALAAGTDIIIAVVMCALLARQRTGFSKRTDAMLVRLIILSVNSGLWTGVFALISAVMAGVAVQNDLQYAWLQFCMSPLYCNTILGCLNARDFINNGVHKNRGPAFNLPISNSREGDSQRPVPLNVAVETKQATDTDSLEDQTLQASSRGKQSLGF</sequence>
<feature type="transmembrane region" description="Helical" evidence="2">
    <location>
        <begin position="203"/>
        <end position="233"/>
    </location>
</feature>
<proteinExistence type="predicted"/>
<keyword evidence="2" id="KW-1133">Transmembrane helix</keyword>
<keyword evidence="2" id="KW-0472">Membrane</keyword>
<feature type="transmembrane region" description="Helical" evidence="2">
    <location>
        <begin position="56"/>
        <end position="77"/>
    </location>
</feature>
<accession>A0A1B7MG42</accession>
<evidence type="ECO:0000313" key="4">
    <source>
        <dbReference type="EMBL" id="OAX31564.1"/>
    </source>
</evidence>
<dbReference type="OrthoDB" id="2677454at2759"/>
<feature type="transmembrane region" description="Helical" evidence="2">
    <location>
        <begin position="20"/>
        <end position="44"/>
    </location>
</feature>
<dbReference type="PANTHER" id="PTHR40465">
    <property type="entry name" value="CHROMOSOME 1, WHOLE GENOME SHOTGUN SEQUENCE"/>
    <property type="match status" value="1"/>
</dbReference>
<feature type="transmembrane region" description="Helical" evidence="2">
    <location>
        <begin position="169"/>
        <end position="191"/>
    </location>
</feature>
<dbReference type="AlphaFoldDB" id="A0A1B7MG42"/>
<feature type="transmembrane region" description="Helical" evidence="2">
    <location>
        <begin position="127"/>
        <end position="149"/>
    </location>
</feature>
<dbReference type="InterPro" id="IPR045339">
    <property type="entry name" value="DUF6534"/>
</dbReference>
<feature type="transmembrane region" description="Helical" evidence="2">
    <location>
        <begin position="239"/>
        <end position="260"/>
    </location>
</feature>
<dbReference type="PANTHER" id="PTHR40465:SF1">
    <property type="entry name" value="DUF6534 DOMAIN-CONTAINING PROTEIN"/>
    <property type="match status" value="1"/>
</dbReference>
<feature type="domain" description="DUF6534" evidence="3">
    <location>
        <begin position="175"/>
        <end position="262"/>
    </location>
</feature>
<name>A0A1B7MG42_9AGAM</name>
<reference evidence="4 5" key="1">
    <citation type="submission" date="2016-06" db="EMBL/GenBank/DDBJ databases">
        <title>Comparative genomics of the ectomycorrhizal sister species Rhizopogon vinicolor and Rhizopogon vesiculosus (Basidiomycota: Boletales) reveals a divergence of the mating type B locus.</title>
        <authorList>
            <consortium name="DOE Joint Genome Institute"/>
            <person name="Mujic A.B."/>
            <person name="Kuo A."/>
            <person name="Tritt A."/>
            <person name="Lipzen A."/>
            <person name="Chen C."/>
            <person name="Johnson J."/>
            <person name="Sharma A."/>
            <person name="Barry K."/>
            <person name="Grigoriev I.V."/>
            <person name="Spatafora J.W."/>
        </authorList>
    </citation>
    <scope>NUCLEOTIDE SEQUENCE [LARGE SCALE GENOMIC DNA]</scope>
    <source>
        <strain evidence="4 5">AM-OR11-026</strain>
    </source>
</reference>
<dbReference type="Pfam" id="PF20152">
    <property type="entry name" value="DUF6534"/>
    <property type="match status" value="1"/>
</dbReference>
<feature type="region of interest" description="Disordered" evidence="1">
    <location>
        <begin position="300"/>
        <end position="326"/>
    </location>
</feature>
<evidence type="ECO:0000259" key="3">
    <source>
        <dbReference type="Pfam" id="PF20152"/>
    </source>
</evidence>
<feature type="compositionally biased region" description="Polar residues" evidence="1">
    <location>
        <begin position="301"/>
        <end position="326"/>
    </location>
</feature>
<feature type="transmembrane region" description="Helical" evidence="2">
    <location>
        <begin position="97"/>
        <end position="115"/>
    </location>
</feature>
<evidence type="ECO:0000313" key="5">
    <source>
        <dbReference type="Proteomes" id="UP000092154"/>
    </source>
</evidence>
<keyword evidence="2" id="KW-0812">Transmembrane</keyword>
<gene>
    <name evidence="4" type="ORF">K503DRAFT_870586</name>
</gene>
<keyword evidence="5" id="KW-1185">Reference proteome</keyword>
<organism evidence="4 5">
    <name type="scientific">Rhizopogon vinicolor AM-OR11-026</name>
    <dbReference type="NCBI Taxonomy" id="1314800"/>
    <lineage>
        <taxon>Eukaryota</taxon>
        <taxon>Fungi</taxon>
        <taxon>Dikarya</taxon>
        <taxon>Basidiomycota</taxon>
        <taxon>Agaricomycotina</taxon>
        <taxon>Agaricomycetes</taxon>
        <taxon>Agaricomycetidae</taxon>
        <taxon>Boletales</taxon>
        <taxon>Suillineae</taxon>
        <taxon>Rhizopogonaceae</taxon>
        <taxon>Rhizopogon</taxon>
    </lineage>
</organism>
<protein>
    <recommendedName>
        <fullName evidence="3">DUF6534 domain-containing protein</fullName>
    </recommendedName>
</protein>